<reference evidence="1 2" key="1">
    <citation type="submission" date="2018-06" db="EMBL/GenBank/DDBJ databases">
        <title>Genomic Encyclopedia of Archaeal and Bacterial Type Strains, Phase II (KMG-II): from individual species to whole genera.</title>
        <authorList>
            <person name="Goeker M."/>
        </authorList>
    </citation>
    <scope>NUCLEOTIDE SEQUENCE [LARGE SCALE GENOMIC DNA]</scope>
    <source>
        <strain evidence="1 2">DSM 29821</strain>
    </source>
</reference>
<organism evidence="1 2">
    <name type="scientific">Chitinophaga dinghuensis</name>
    <dbReference type="NCBI Taxonomy" id="1539050"/>
    <lineage>
        <taxon>Bacteria</taxon>
        <taxon>Pseudomonadati</taxon>
        <taxon>Bacteroidota</taxon>
        <taxon>Chitinophagia</taxon>
        <taxon>Chitinophagales</taxon>
        <taxon>Chitinophagaceae</taxon>
        <taxon>Chitinophaga</taxon>
    </lineage>
</organism>
<name>A0A327VQ67_9BACT</name>
<proteinExistence type="predicted"/>
<dbReference type="AlphaFoldDB" id="A0A327VQ67"/>
<accession>A0A327VQ67</accession>
<protein>
    <submittedName>
        <fullName evidence="1">Uncharacterized protein</fullName>
    </submittedName>
</protein>
<dbReference type="OrthoDB" id="677825at2"/>
<dbReference type="EMBL" id="QLMA01000007">
    <property type="protein sequence ID" value="RAJ77253.1"/>
    <property type="molecule type" value="Genomic_DNA"/>
</dbReference>
<evidence type="ECO:0000313" key="1">
    <source>
        <dbReference type="EMBL" id="RAJ77253.1"/>
    </source>
</evidence>
<gene>
    <name evidence="1" type="ORF">CLV59_10718</name>
</gene>
<dbReference type="Proteomes" id="UP000249819">
    <property type="component" value="Unassembled WGS sequence"/>
</dbReference>
<comment type="caution">
    <text evidence="1">The sequence shown here is derived from an EMBL/GenBank/DDBJ whole genome shotgun (WGS) entry which is preliminary data.</text>
</comment>
<evidence type="ECO:0000313" key="2">
    <source>
        <dbReference type="Proteomes" id="UP000249819"/>
    </source>
</evidence>
<sequence length="208" mass="24119">MLNLIPPDNTPWILSEEYIKSVDFSYIETYSFNRLNPILTAEYDELFKRGRHGRLSVFDTKRLEELGSIFNGLELLIDESGSFHHSCERVSTFQADDPEVLHLKQILQMEMVECMNFLCAPYYRDAVVFYNSSGKIISTLNVCLSCKHMTTGTKRLKADFEVYDLLKKFFLANGHRVEDPHAYLMDQLGDQKAKFLADRDAKLNITKR</sequence>
<keyword evidence="2" id="KW-1185">Reference proteome</keyword>
<dbReference type="RefSeq" id="WP_111593863.1">
    <property type="nucleotide sequence ID" value="NZ_QLMA01000007.1"/>
</dbReference>